<dbReference type="HOGENOM" id="CLU_066192_2_2_9"/>
<dbReference type="AlphaFoldDB" id="A0A0H2VIN2"/>
<dbReference type="CDD" id="cd00093">
    <property type="entry name" value="HTH_XRE"/>
    <property type="match status" value="1"/>
</dbReference>
<evidence type="ECO:0000259" key="3">
    <source>
        <dbReference type="PROSITE" id="PS50943"/>
    </source>
</evidence>
<evidence type="ECO:0000313" key="4">
    <source>
        <dbReference type="EMBL" id="AAO06052.1"/>
    </source>
</evidence>
<proteinExistence type="predicted"/>
<keyword evidence="1" id="KW-0238">DNA-binding</keyword>
<dbReference type="GO" id="GO:0003677">
    <property type="term" value="F:DNA binding"/>
    <property type="evidence" value="ECO:0007669"/>
    <property type="project" value="UniProtKB-KW"/>
</dbReference>
<reference evidence="4 5" key="1">
    <citation type="journal article" date="2003" name="Mol. Microbiol.">
        <title>Genome-based analysis of virulence genes in a non-biofilm-forming Staphylococcus epidermidis strain (ATCC 12228).</title>
        <authorList>
            <person name="Zhang Y.Q."/>
            <person name="Ren S.X."/>
            <person name="Li H.L."/>
            <person name="Wang Y.X."/>
            <person name="Fu G."/>
            <person name="Yang J."/>
            <person name="Qin Z.Q."/>
            <person name="Miao Y.G."/>
            <person name="Wang W.Y."/>
            <person name="Chen R.S."/>
            <person name="Shen Y."/>
            <person name="Chen Z."/>
            <person name="Yuan Z.H."/>
            <person name="Zhao G.P."/>
            <person name="Qu D."/>
            <person name="Danchin A."/>
            <person name="Wen Y.M."/>
        </authorList>
    </citation>
    <scope>NUCLEOTIDE SEQUENCE [LARGE SCALE GENOMIC DNA]</scope>
    <source>
        <strain evidence="5">ATCC 12228 / FDA PCI 1200</strain>
    </source>
</reference>
<protein>
    <recommendedName>
        <fullName evidence="3">HTH cro/C1-type domain-containing protein</fullName>
    </recommendedName>
</protein>
<dbReference type="PANTHER" id="PTHR46558:SF15">
    <property type="entry name" value="HELIX-TURN-HELIX DOMAIN PROTEIN"/>
    <property type="match status" value="1"/>
</dbReference>
<evidence type="ECO:0000256" key="1">
    <source>
        <dbReference type="ARBA" id="ARBA00023125"/>
    </source>
</evidence>
<dbReference type="EMBL" id="AE015929">
    <property type="protein sequence ID" value="AAO06052.1"/>
    <property type="molecule type" value="Genomic_DNA"/>
</dbReference>
<sequence>MNVSNQIKKFRERDGYSQEFLAEKMFVSRQTISNWENDKSYPDIHNLLIMCQLFKVSLDELVEDDLKNVQIKNIKKELDFWTWMMIIPMVLGSVLIGPMIHYFHWLGIGITYLVFLIGIIASTKLEKIKIKNDIETYDRILAFINGKDPKEVQKSKFRDIWTSSISFIFFVGVIIGISYLSIILTDYFL</sequence>
<keyword evidence="2" id="KW-1133">Transmembrane helix</keyword>
<feature type="transmembrane region" description="Helical" evidence="2">
    <location>
        <begin position="160"/>
        <end position="184"/>
    </location>
</feature>
<dbReference type="SUPFAM" id="SSF47413">
    <property type="entry name" value="lambda repressor-like DNA-binding domains"/>
    <property type="match status" value="1"/>
</dbReference>
<gene>
    <name evidence="4" type="ordered locus">SE_2409</name>
</gene>
<dbReference type="RefSeq" id="WP_002455926.1">
    <property type="nucleotide sequence ID" value="NC_004461.1"/>
</dbReference>
<feature type="transmembrane region" description="Helical" evidence="2">
    <location>
        <begin position="80"/>
        <end position="96"/>
    </location>
</feature>
<dbReference type="InterPro" id="IPR010982">
    <property type="entry name" value="Lambda_DNA-bd_dom_sf"/>
</dbReference>
<evidence type="ECO:0000313" key="5">
    <source>
        <dbReference type="Proteomes" id="UP000001411"/>
    </source>
</evidence>
<evidence type="ECO:0000256" key="2">
    <source>
        <dbReference type="SAM" id="Phobius"/>
    </source>
</evidence>
<dbReference type="PANTHER" id="PTHR46558">
    <property type="entry name" value="TRACRIPTIONAL REGULATORY PROTEIN-RELATED-RELATED"/>
    <property type="match status" value="1"/>
</dbReference>
<dbReference type="InterPro" id="IPR001387">
    <property type="entry name" value="Cro/C1-type_HTH"/>
</dbReference>
<dbReference type="eggNOG" id="COG1476">
    <property type="taxonomic scope" value="Bacteria"/>
</dbReference>
<dbReference type="SMART" id="SM00530">
    <property type="entry name" value="HTH_XRE"/>
    <property type="match status" value="1"/>
</dbReference>
<accession>A0A0H2VIN2</accession>
<dbReference type="Proteomes" id="UP000001411">
    <property type="component" value="Chromosome"/>
</dbReference>
<keyword evidence="2" id="KW-0812">Transmembrane</keyword>
<dbReference type="Gene3D" id="1.10.260.40">
    <property type="entry name" value="lambda repressor-like DNA-binding domains"/>
    <property type="match status" value="1"/>
</dbReference>
<dbReference type="Pfam" id="PF01381">
    <property type="entry name" value="HTH_3"/>
    <property type="match status" value="1"/>
</dbReference>
<dbReference type="KEGG" id="sep:SE_2409"/>
<dbReference type="OrthoDB" id="9812495at2"/>
<feature type="domain" description="HTH cro/C1-type" evidence="3">
    <location>
        <begin position="7"/>
        <end position="61"/>
    </location>
</feature>
<feature type="transmembrane region" description="Helical" evidence="2">
    <location>
        <begin position="102"/>
        <end position="121"/>
    </location>
</feature>
<dbReference type="PATRIC" id="fig|176280.10.peg.2349"/>
<organism evidence="4 5">
    <name type="scientific">Staphylococcus epidermidis (strain ATCC 12228 / FDA PCI 1200)</name>
    <dbReference type="NCBI Taxonomy" id="176280"/>
    <lineage>
        <taxon>Bacteria</taxon>
        <taxon>Bacillati</taxon>
        <taxon>Bacillota</taxon>
        <taxon>Bacilli</taxon>
        <taxon>Bacillales</taxon>
        <taxon>Staphylococcaceae</taxon>
        <taxon>Staphylococcus</taxon>
    </lineage>
</organism>
<dbReference type="PROSITE" id="PS50943">
    <property type="entry name" value="HTH_CROC1"/>
    <property type="match status" value="1"/>
</dbReference>
<name>A0A0H2VIN2_STAES</name>
<keyword evidence="2" id="KW-0472">Membrane</keyword>